<accession>T1GYC0</accession>
<name>T1GYC0_MEGSC</name>
<dbReference type="HOGENOM" id="CLU_1929963_0_0_1"/>
<evidence type="ECO:0000313" key="1">
    <source>
        <dbReference type="EnsemblMetazoa" id="MESCA008844-PA"/>
    </source>
</evidence>
<protein>
    <submittedName>
        <fullName evidence="1">Uncharacterized protein</fullName>
    </submittedName>
</protein>
<dbReference type="STRING" id="36166.T1GYC0"/>
<reference evidence="1" key="2">
    <citation type="submission" date="2015-06" db="UniProtKB">
        <authorList>
            <consortium name="EnsemblMetazoa"/>
        </authorList>
    </citation>
    <scope>IDENTIFICATION</scope>
</reference>
<dbReference type="EnsemblMetazoa" id="MESCA008844-RA">
    <property type="protein sequence ID" value="MESCA008844-PA"/>
    <property type="gene ID" value="MESCA008844"/>
</dbReference>
<sequence>MPHPPTPPLQRRLAKSFSVAPTLAQQKGIYQTPPFHTDDIVQELRGLSSQTSVSSVENSQNIATQISSTSHTTQHSHSHFSLSGSATSAFNALMGGHHHHHHHHHNVEAGNVGQNPGSIGADHPNIIMPHS</sequence>
<dbReference type="EMBL" id="CAQQ02009836">
    <property type="status" value="NOT_ANNOTATED_CDS"/>
    <property type="molecule type" value="Genomic_DNA"/>
</dbReference>
<keyword evidence="2" id="KW-1185">Reference proteome</keyword>
<dbReference type="Proteomes" id="UP000015102">
    <property type="component" value="Unassembled WGS sequence"/>
</dbReference>
<dbReference type="AlphaFoldDB" id="T1GYC0"/>
<evidence type="ECO:0000313" key="2">
    <source>
        <dbReference type="Proteomes" id="UP000015102"/>
    </source>
</evidence>
<proteinExistence type="predicted"/>
<reference evidence="2" key="1">
    <citation type="submission" date="2013-02" db="EMBL/GenBank/DDBJ databases">
        <authorList>
            <person name="Hughes D."/>
        </authorList>
    </citation>
    <scope>NUCLEOTIDE SEQUENCE</scope>
    <source>
        <strain>Durham</strain>
        <strain evidence="2">NC isolate 2 -- Noor lab</strain>
    </source>
</reference>
<organism evidence="1 2">
    <name type="scientific">Megaselia scalaris</name>
    <name type="common">Humpbacked fly</name>
    <name type="synonym">Phora scalaris</name>
    <dbReference type="NCBI Taxonomy" id="36166"/>
    <lineage>
        <taxon>Eukaryota</taxon>
        <taxon>Metazoa</taxon>
        <taxon>Ecdysozoa</taxon>
        <taxon>Arthropoda</taxon>
        <taxon>Hexapoda</taxon>
        <taxon>Insecta</taxon>
        <taxon>Pterygota</taxon>
        <taxon>Neoptera</taxon>
        <taxon>Endopterygota</taxon>
        <taxon>Diptera</taxon>
        <taxon>Brachycera</taxon>
        <taxon>Muscomorpha</taxon>
        <taxon>Platypezoidea</taxon>
        <taxon>Phoridae</taxon>
        <taxon>Megaseliini</taxon>
        <taxon>Megaselia</taxon>
    </lineage>
</organism>